<reference evidence="2" key="1">
    <citation type="submission" date="2023-01" db="EMBL/GenBank/DDBJ databases">
        <title>Whole genome sequence of Paucibacter sp. S2-9 isolated from pond sediment.</title>
        <authorList>
            <person name="Jung J.Y."/>
        </authorList>
    </citation>
    <scope>NUCLEOTIDE SEQUENCE</scope>
    <source>
        <strain evidence="2">S2-9</strain>
    </source>
</reference>
<dbReference type="InterPro" id="IPR032710">
    <property type="entry name" value="NTF2-like_dom_sf"/>
</dbReference>
<evidence type="ECO:0000313" key="3">
    <source>
        <dbReference type="Proteomes" id="UP001177769"/>
    </source>
</evidence>
<sequence length="129" mass="14562">MTDNATASARELATRFWATANAADWPAFAALLDPELVYEVPQTRERVCGRAAMTEFFRTWPGSWQVELLQLIADEKSAVTVFDFVTPSEPRMRGITLFAVEAGLITKLTDYWPEDYEPPARATAVVQRY</sequence>
<feature type="domain" description="SnoaL-like" evidence="1">
    <location>
        <begin position="14"/>
        <end position="107"/>
    </location>
</feature>
<proteinExistence type="predicted"/>
<evidence type="ECO:0000259" key="1">
    <source>
        <dbReference type="Pfam" id="PF12680"/>
    </source>
</evidence>
<dbReference type="Gene3D" id="3.10.450.50">
    <property type="match status" value="1"/>
</dbReference>
<name>A0AA95NHZ5_9BURK</name>
<gene>
    <name evidence="2" type="ORF">PFX98_03495</name>
</gene>
<accession>A0AA95NHZ5</accession>
<dbReference type="Proteomes" id="UP001177769">
    <property type="component" value="Chromosome"/>
</dbReference>
<dbReference type="RefSeq" id="WP_285233790.1">
    <property type="nucleotide sequence ID" value="NZ_CP116346.1"/>
</dbReference>
<dbReference type="KEGG" id="pais:PFX98_03495"/>
<dbReference type="AlphaFoldDB" id="A0AA95NHZ5"/>
<organism evidence="2 3">
    <name type="scientific">Paucibacter sediminis</name>
    <dbReference type="NCBI Taxonomy" id="3019553"/>
    <lineage>
        <taxon>Bacteria</taxon>
        <taxon>Pseudomonadati</taxon>
        <taxon>Pseudomonadota</taxon>
        <taxon>Betaproteobacteria</taxon>
        <taxon>Burkholderiales</taxon>
        <taxon>Sphaerotilaceae</taxon>
        <taxon>Roseateles</taxon>
    </lineage>
</organism>
<dbReference type="SUPFAM" id="SSF54427">
    <property type="entry name" value="NTF2-like"/>
    <property type="match status" value="1"/>
</dbReference>
<dbReference type="InterPro" id="IPR037401">
    <property type="entry name" value="SnoaL-like"/>
</dbReference>
<dbReference type="Pfam" id="PF12680">
    <property type="entry name" value="SnoaL_2"/>
    <property type="match status" value="1"/>
</dbReference>
<evidence type="ECO:0000313" key="2">
    <source>
        <dbReference type="EMBL" id="WIT12689.1"/>
    </source>
</evidence>
<keyword evidence="3" id="KW-1185">Reference proteome</keyword>
<dbReference type="EMBL" id="CP116346">
    <property type="protein sequence ID" value="WIT12689.1"/>
    <property type="molecule type" value="Genomic_DNA"/>
</dbReference>
<protein>
    <submittedName>
        <fullName evidence="2">Nuclear transport factor 2 family protein</fullName>
    </submittedName>
</protein>